<gene>
    <name evidence="2" type="ORF">BXY66_2152</name>
</gene>
<dbReference type="InterPro" id="IPR021830">
    <property type="entry name" value="DUF3422"/>
</dbReference>
<dbReference type="AlphaFoldDB" id="A0A4R1NP21"/>
<dbReference type="Pfam" id="PF11902">
    <property type="entry name" value="DUF3422"/>
    <property type="match status" value="1"/>
</dbReference>
<organism evidence="2 3">
    <name type="scientific">Shimia isoporae</name>
    <dbReference type="NCBI Taxonomy" id="647720"/>
    <lineage>
        <taxon>Bacteria</taxon>
        <taxon>Pseudomonadati</taxon>
        <taxon>Pseudomonadota</taxon>
        <taxon>Alphaproteobacteria</taxon>
        <taxon>Rhodobacterales</taxon>
        <taxon>Roseobacteraceae</taxon>
    </lineage>
</organism>
<keyword evidence="1" id="KW-0812">Transmembrane</keyword>
<evidence type="ECO:0000313" key="3">
    <source>
        <dbReference type="Proteomes" id="UP000295673"/>
    </source>
</evidence>
<reference evidence="2 3" key="1">
    <citation type="submission" date="2019-03" db="EMBL/GenBank/DDBJ databases">
        <title>Genomic Encyclopedia of Archaeal and Bacterial Type Strains, Phase II (KMG-II): from individual species to whole genera.</title>
        <authorList>
            <person name="Goeker M."/>
        </authorList>
    </citation>
    <scope>NUCLEOTIDE SEQUENCE [LARGE SCALE GENOMIC DNA]</scope>
    <source>
        <strain evidence="2 3">DSM 26433</strain>
    </source>
</reference>
<dbReference type="OrthoDB" id="9767470at2"/>
<keyword evidence="1" id="KW-1133">Transmembrane helix</keyword>
<dbReference type="EMBL" id="SMGR01000001">
    <property type="protein sequence ID" value="TCL10084.1"/>
    <property type="molecule type" value="Genomic_DNA"/>
</dbReference>
<feature type="transmembrane region" description="Helical" evidence="1">
    <location>
        <begin position="370"/>
        <end position="389"/>
    </location>
</feature>
<comment type="caution">
    <text evidence="2">The sequence shown here is derived from an EMBL/GenBank/DDBJ whole genome shotgun (WGS) entry which is preliminary data.</text>
</comment>
<evidence type="ECO:0000313" key="2">
    <source>
        <dbReference type="EMBL" id="TCL10084.1"/>
    </source>
</evidence>
<feature type="transmembrane region" description="Helical" evidence="1">
    <location>
        <begin position="401"/>
        <end position="418"/>
    </location>
</feature>
<accession>A0A4R1NP21</accession>
<keyword evidence="3" id="KW-1185">Reference proteome</keyword>
<proteinExistence type="predicted"/>
<dbReference type="RefSeq" id="WP_132860061.1">
    <property type="nucleotide sequence ID" value="NZ_SMGR01000001.1"/>
</dbReference>
<dbReference type="Proteomes" id="UP000295673">
    <property type="component" value="Unassembled WGS sequence"/>
</dbReference>
<protein>
    <submittedName>
        <fullName evidence="2">Putative membrane-anchored protein</fullName>
    </submittedName>
</protein>
<evidence type="ECO:0000256" key="1">
    <source>
        <dbReference type="SAM" id="Phobius"/>
    </source>
</evidence>
<keyword evidence="1" id="KW-0472">Membrane</keyword>
<sequence length="425" mass="47269">MPPIEDHPLRYKLANELHARPFPTLTAPSTAVFLALRTPTDVVGQARDAEMAHLTNLLDRFGAAHPQPGATHFTCALGKHTLKWEMHAEFVTFTVFIDRLSTRAFDPADFEVFPDDWLDAAPGKRITSALLRVDRMPAPEKALAELSDWFVPESIAMCYVLDRSCLVATDFRINTAGHQCMAVFVDATTGARRIGRVVQRLCEIETYKTMSMLGYFRAKNIAADLGSLEAEAGKLMGQLRSDDEGADSTLERLLDLSGDLEKLIADTSFRFGATEAYEAIVNQRITVLREERFEGRQTFGEFMSRRYDPAMRTVASTRARMMSLADRAGRAGQLLRTKVEVARSAQNQALLESMDRRADLALRLQETVEGLSVVAISYYAVSLVGYLVYPLAGPLGISKGMMTAGITLPVVLAVWWMVRRIKARI</sequence>
<name>A0A4R1NP21_9RHOB</name>